<keyword evidence="1" id="KW-0812">Transmembrane</keyword>
<gene>
    <name evidence="2" type="ORF">GCM10007301_14650</name>
</gene>
<feature type="transmembrane region" description="Helical" evidence="1">
    <location>
        <begin position="94"/>
        <end position="113"/>
    </location>
</feature>
<dbReference type="EMBL" id="BMCT01000001">
    <property type="protein sequence ID" value="GGF56098.1"/>
    <property type="molecule type" value="Genomic_DNA"/>
</dbReference>
<dbReference type="AlphaFoldDB" id="A0A917BRK6"/>
<name>A0A917BRK6_9HYPH</name>
<proteinExistence type="predicted"/>
<feature type="transmembrane region" description="Helical" evidence="1">
    <location>
        <begin position="41"/>
        <end position="62"/>
    </location>
</feature>
<evidence type="ECO:0000313" key="2">
    <source>
        <dbReference type="EMBL" id="GGF56098.1"/>
    </source>
</evidence>
<accession>A0A917BRK6</accession>
<keyword evidence="3" id="KW-1185">Reference proteome</keyword>
<organism evidence="2 3">
    <name type="scientific">Azorhizobium oxalatiphilum</name>
    <dbReference type="NCBI Taxonomy" id="980631"/>
    <lineage>
        <taxon>Bacteria</taxon>
        <taxon>Pseudomonadati</taxon>
        <taxon>Pseudomonadota</taxon>
        <taxon>Alphaproteobacteria</taxon>
        <taxon>Hyphomicrobiales</taxon>
        <taxon>Xanthobacteraceae</taxon>
        <taxon>Azorhizobium</taxon>
    </lineage>
</organism>
<reference evidence="2" key="1">
    <citation type="journal article" date="2014" name="Int. J. Syst. Evol. Microbiol.">
        <title>Complete genome sequence of Corynebacterium casei LMG S-19264T (=DSM 44701T), isolated from a smear-ripened cheese.</title>
        <authorList>
            <consortium name="US DOE Joint Genome Institute (JGI-PGF)"/>
            <person name="Walter F."/>
            <person name="Albersmeier A."/>
            <person name="Kalinowski J."/>
            <person name="Ruckert C."/>
        </authorList>
    </citation>
    <scope>NUCLEOTIDE SEQUENCE</scope>
    <source>
        <strain evidence="2">CCM 7897</strain>
    </source>
</reference>
<feature type="transmembrane region" description="Helical" evidence="1">
    <location>
        <begin position="6"/>
        <end position="29"/>
    </location>
</feature>
<comment type="caution">
    <text evidence="2">The sequence shown here is derived from an EMBL/GenBank/DDBJ whole genome shotgun (WGS) entry which is preliminary data.</text>
</comment>
<keyword evidence="1" id="KW-1133">Transmembrane helix</keyword>
<evidence type="ECO:0000256" key="1">
    <source>
        <dbReference type="SAM" id="Phobius"/>
    </source>
</evidence>
<protein>
    <recommendedName>
        <fullName evidence="4">Branched-chain amino acid transport</fullName>
    </recommendedName>
</protein>
<keyword evidence="1" id="KW-0472">Membrane</keyword>
<evidence type="ECO:0000313" key="3">
    <source>
        <dbReference type="Proteomes" id="UP000606044"/>
    </source>
</evidence>
<dbReference type="Proteomes" id="UP000606044">
    <property type="component" value="Unassembled WGS sequence"/>
</dbReference>
<feature type="transmembrane region" description="Helical" evidence="1">
    <location>
        <begin position="68"/>
        <end position="89"/>
    </location>
</feature>
<evidence type="ECO:0008006" key="4">
    <source>
        <dbReference type="Google" id="ProtNLM"/>
    </source>
</evidence>
<dbReference type="RefSeq" id="WP_188576724.1">
    <property type="nucleotide sequence ID" value="NZ_BMCT01000001.1"/>
</dbReference>
<reference evidence="2" key="2">
    <citation type="submission" date="2020-09" db="EMBL/GenBank/DDBJ databases">
        <authorList>
            <person name="Sun Q."/>
            <person name="Sedlacek I."/>
        </authorList>
    </citation>
    <scope>NUCLEOTIDE SEQUENCE</scope>
    <source>
        <strain evidence="2">CCM 7897</strain>
    </source>
</reference>
<dbReference type="InterPro" id="IPR008407">
    <property type="entry name" value="Brnchd-chn_aa_trnsp_AzlD"/>
</dbReference>
<dbReference type="Pfam" id="PF05437">
    <property type="entry name" value="AzlD"/>
    <property type="match status" value="1"/>
</dbReference>
<sequence>MIYDNVLIASLIVIVVGFLPTEVWRWLAIFAGRRVEAGSELFLWIKAVATALLAAVVGRLVFMPTGALVGVPLSLRLASVVAGVLAFLLIKRSVLAGVVAAQVVLLGGIWWLGLH</sequence>